<feature type="compositionally biased region" description="Basic residues" evidence="1">
    <location>
        <begin position="342"/>
        <end position="358"/>
    </location>
</feature>
<protein>
    <submittedName>
        <fullName evidence="2">Uncharacterized protein</fullName>
    </submittedName>
</protein>
<keyword evidence="3" id="KW-1185">Reference proteome</keyword>
<evidence type="ECO:0000313" key="2">
    <source>
        <dbReference type="EMBL" id="CAJ1386594.1"/>
    </source>
</evidence>
<feature type="region of interest" description="Disordered" evidence="1">
    <location>
        <begin position="230"/>
        <end position="285"/>
    </location>
</feature>
<reference evidence="2" key="1">
    <citation type="submission" date="2023-08" db="EMBL/GenBank/DDBJ databases">
        <authorList>
            <person name="Chen Y."/>
            <person name="Shah S."/>
            <person name="Dougan E. K."/>
            <person name="Thang M."/>
            <person name="Chan C."/>
        </authorList>
    </citation>
    <scope>NUCLEOTIDE SEQUENCE</scope>
</reference>
<evidence type="ECO:0000313" key="3">
    <source>
        <dbReference type="Proteomes" id="UP001178507"/>
    </source>
</evidence>
<proteinExistence type="predicted"/>
<comment type="caution">
    <text evidence="2">The sequence shown here is derived from an EMBL/GenBank/DDBJ whole genome shotgun (WGS) entry which is preliminary data.</text>
</comment>
<organism evidence="2 3">
    <name type="scientific">Effrenium voratum</name>
    <dbReference type="NCBI Taxonomy" id="2562239"/>
    <lineage>
        <taxon>Eukaryota</taxon>
        <taxon>Sar</taxon>
        <taxon>Alveolata</taxon>
        <taxon>Dinophyceae</taxon>
        <taxon>Suessiales</taxon>
        <taxon>Symbiodiniaceae</taxon>
        <taxon>Effrenium</taxon>
    </lineage>
</organism>
<dbReference type="Proteomes" id="UP001178507">
    <property type="component" value="Unassembled WGS sequence"/>
</dbReference>
<feature type="region of interest" description="Disordered" evidence="1">
    <location>
        <begin position="323"/>
        <end position="364"/>
    </location>
</feature>
<name>A0AA36MZP5_9DINO</name>
<dbReference type="AlphaFoldDB" id="A0AA36MZP5"/>
<accession>A0AA36MZP5</accession>
<evidence type="ECO:0000256" key="1">
    <source>
        <dbReference type="SAM" id="MobiDB-lite"/>
    </source>
</evidence>
<gene>
    <name evidence="2" type="ORF">EVOR1521_LOCUS12851</name>
</gene>
<feature type="compositionally biased region" description="Low complexity" evidence="1">
    <location>
        <begin position="233"/>
        <end position="248"/>
    </location>
</feature>
<dbReference type="EMBL" id="CAUJNA010001382">
    <property type="protein sequence ID" value="CAJ1386594.1"/>
    <property type="molecule type" value="Genomic_DNA"/>
</dbReference>
<sequence>MLGLRPADMATSGSDLVKDMRHIHEFLDAQKKLVSAETMGKMQDGQAHSFARQLENSRLSLADAAALASTVAEGPWTALQAAMLGERISAAAASGVTERPSRRPLQTVQGFASFLTQSDIDMLEDQGVHSSVKLQCVVSRCHGEEPSNLGGDMGLSTGSVPCRKTSKLVRGDSDLSQQSAAPMMQMQQLMAQMMHHVMMQQSGAPSGAPGASLANLHVFKLNRSNKALRSIAEEPSAQSQASARAQPELQASASSQPELQASTRAQPWLQASTSAQPELQASASAQPAGLANPLFDLDVPAKPNNFRPEQQFQIMNEAFDRRSAANRENSGGPAGEDGSKKPAPKGKAKAKAKAKSKAAAKCTPMKVAKPQLKPAAKSTPPKVPGPRKAGEGTFFWKDGKIHRLGCQPAGYAMLRSLGRHDTPFGKVLLTHEAQLAPETASSEPEMAQLTSDIVRRLPGKMSEYFKLAMRNFFAPTDIRNGMLIMLPDSERKVLFGDLSIVLGDEAALKDILDMKGASGTLPCPLCRNLVSHRSDLASFDTTGSMVDSTNLDLSLVEFHSDASIRDIMRFLKEKKDSCTKNDFQKTQQFTGWNYNERGALLCQLIDLKPASSLMWDWMHTYVSNGVWNVEVGLLLSKLKVHGLSQQDLHKELQTFVWLMLTLCSAD</sequence>
<feature type="compositionally biased region" description="Polar residues" evidence="1">
    <location>
        <begin position="249"/>
        <end position="285"/>
    </location>
</feature>